<evidence type="ECO:0000256" key="3">
    <source>
        <dbReference type="ARBA" id="ARBA00022723"/>
    </source>
</evidence>
<keyword evidence="5" id="KW-0411">Iron-sulfur</keyword>
<feature type="domain" description="Radical SAM core" evidence="6">
    <location>
        <begin position="9"/>
        <end position="243"/>
    </location>
</feature>
<sequence length="291" mass="32325">MHYEGPIYRPPSEAHSLLVQATIGCPHNRCTFCMVYKKGPRYRVRPMADIVADLEEARQTHGDGVRRVFFPAGNTIAMPTEDLCSICAHAHRIFPHLERVTVYGSSQYIHKKGPGDLKQLADAGLSRIHVGLESGDDVILRMIKKGTTAEQQVEAGLWTMAAGIQLSLYVILGIGGTARTVAHASRTAQVLNRVAPDFIRLRTFVPKINTPMLKMVQSGAFEMLGPHGVLKETANLIRLLDAPSQLTSDHYTNYLNLEGRLPECRGRLIEEIDAALKRPESDFRPFFIGDQ</sequence>
<keyword evidence="3" id="KW-0479">Metal-binding</keyword>
<comment type="cofactor">
    <cofactor evidence="1">
        <name>[4Fe-4S] cluster</name>
        <dbReference type="ChEBI" id="CHEBI:49883"/>
    </cofactor>
</comment>
<dbReference type="KEGG" id="dwd:DSCW_15140"/>
<dbReference type="SFLD" id="SFLDS00029">
    <property type="entry name" value="Radical_SAM"/>
    <property type="match status" value="1"/>
</dbReference>
<dbReference type="InterPro" id="IPR007197">
    <property type="entry name" value="rSAM"/>
</dbReference>
<dbReference type="GO" id="GO:0003824">
    <property type="term" value="F:catalytic activity"/>
    <property type="evidence" value="ECO:0007669"/>
    <property type="project" value="InterPro"/>
</dbReference>
<organism evidence="7 8">
    <name type="scientific">Desulfosarcina widdelii</name>
    <dbReference type="NCBI Taxonomy" id="947919"/>
    <lineage>
        <taxon>Bacteria</taxon>
        <taxon>Pseudomonadati</taxon>
        <taxon>Thermodesulfobacteriota</taxon>
        <taxon>Desulfobacteria</taxon>
        <taxon>Desulfobacterales</taxon>
        <taxon>Desulfosarcinaceae</taxon>
        <taxon>Desulfosarcina</taxon>
    </lineage>
</organism>
<dbReference type="Pfam" id="PF04055">
    <property type="entry name" value="Radical_SAM"/>
    <property type="match status" value="1"/>
</dbReference>
<dbReference type="RefSeq" id="WP_155303150.1">
    <property type="nucleotide sequence ID" value="NZ_AP021875.1"/>
</dbReference>
<evidence type="ECO:0000259" key="6">
    <source>
        <dbReference type="PROSITE" id="PS51918"/>
    </source>
</evidence>
<dbReference type="GO" id="GO:0051536">
    <property type="term" value="F:iron-sulfur cluster binding"/>
    <property type="evidence" value="ECO:0007669"/>
    <property type="project" value="UniProtKB-KW"/>
</dbReference>
<keyword evidence="4" id="KW-0408">Iron</keyword>
<dbReference type="OrthoDB" id="5470216at2"/>
<keyword evidence="8" id="KW-1185">Reference proteome</keyword>
<reference evidence="7 8" key="1">
    <citation type="submission" date="2019-11" db="EMBL/GenBank/DDBJ databases">
        <title>Comparative genomics of hydrocarbon-degrading Desulfosarcina strains.</title>
        <authorList>
            <person name="Watanabe M."/>
            <person name="Kojima H."/>
            <person name="Fukui M."/>
        </authorList>
    </citation>
    <scope>NUCLEOTIDE SEQUENCE [LARGE SCALE GENOMIC DNA]</scope>
    <source>
        <strain evidence="7 8">PP31</strain>
    </source>
</reference>
<accession>A0A5K7ZCX1</accession>
<evidence type="ECO:0000313" key="8">
    <source>
        <dbReference type="Proteomes" id="UP000427769"/>
    </source>
</evidence>
<evidence type="ECO:0000256" key="2">
    <source>
        <dbReference type="ARBA" id="ARBA00022691"/>
    </source>
</evidence>
<name>A0A5K7ZCX1_9BACT</name>
<dbReference type="InterPro" id="IPR006638">
    <property type="entry name" value="Elp3/MiaA/NifB-like_rSAM"/>
</dbReference>
<dbReference type="Gene3D" id="3.20.20.70">
    <property type="entry name" value="Aldolase class I"/>
    <property type="match status" value="1"/>
</dbReference>
<dbReference type="SMART" id="SM00729">
    <property type="entry name" value="Elp3"/>
    <property type="match status" value="1"/>
</dbReference>
<dbReference type="GO" id="GO:0046872">
    <property type="term" value="F:metal ion binding"/>
    <property type="evidence" value="ECO:0007669"/>
    <property type="project" value="UniProtKB-KW"/>
</dbReference>
<dbReference type="EMBL" id="AP021875">
    <property type="protein sequence ID" value="BBO74097.1"/>
    <property type="molecule type" value="Genomic_DNA"/>
</dbReference>
<dbReference type="PROSITE" id="PS51918">
    <property type="entry name" value="RADICAL_SAM"/>
    <property type="match status" value="1"/>
</dbReference>
<dbReference type="InterPro" id="IPR013785">
    <property type="entry name" value="Aldolase_TIM"/>
</dbReference>
<dbReference type="SFLD" id="SFLDG01095">
    <property type="entry name" value="Uncharacterised_Radical_SAM_Su"/>
    <property type="match status" value="1"/>
</dbReference>
<dbReference type="InterPro" id="IPR058240">
    <property type="entry name" value="rSAM_sf"/>
</dbReference>
<keyword evidence="2" id="KW-0949">S-adenosyl-L-methionine</keyword>
<dbReference type="Proteomes" id="UP000427769">
    <property type="component" value="Chromosome"/>
</dbReference>
<evidence type="ECO:0000256" key="1">
    <source>
        <dbReference type="ARBA" id="ARBA00001966"/>
    </source>
</evidence>
<evidence type="ECO:0000256" key="5">
    <source>
        <dbReference type="ARBA" id="ARBA00023014"/>
    </source>
</evidence>
<dbReference type="SFLD" id="SFLDG01082">
    <property type="entry name" value="B12-binding_domain_containing"/>
    <property type="match status" value="1"/>
</dbReference>
<dbReference type="SUPFAM" id="SSF102114">
    <property type="entry name" value="Radical SAM enzymes"/>
    <property type="match status" value="1"/>
</dbReference>
<dbReference type="PANTHER" id="PTHR43409">
    <property type="entry name" value="ANAEROBIC MAGNESIUM-PROTOPORPHYRIN IX MONOMETHYL ESTER CYCLASE-RELATED"/>
    <property type="match status" value="1"/>
</dbReference>
<evidence type="ECO:0000256" key="4">
    <source>
        <dbReference type="ARBA" id="ARBA00023004"/>
    </source>
</evidence>
<dbReference type="PANTHER" id="PTHR43409:SF4">
    <property type="entry name" value="RADICAL SAM SUPERFAMILY PROTEIN"/>
    <property type="match status" value="1"/>
</dbReference>
<dbReference type="AlphaFoldDB" id="A0A5K7ZCX1"/>
<proteinExistence type="predicted"/>
<evidence type="ECO:0000313" key="7">
    <source>
        <dbReference type="EMBL" id="BBO74097.1"/>
    </source>
</evidence>
<protein>
    <submittedName>
        <fullName evidence="7">Radical SAM protein</fullName>
    </submittedName>
</protein>
<dbReference type="CDD" id="cd01335">
    <property type="entry name" value="Radical_SAM"/>
    <property type="match status" value="1"/>
</dbReference>
<gene>
    <name evidence="7" type="ORF">DSCW_15140</name>
</gene>
<dbReference type="InterPro" id="IPR051198">
    <property type="entry name" value="BchE-like"/>
</dbReference>